<dbReference type="EMBL" id="LWGR01000012">
    <property type="protein sequence ID" value="KZM71632.1"/>
    <property type="molecule type" value="Genomic_DNA"/>
</dbReference>
<evidence type="ECO:0000313" key="2">
    <source>
        <dbReference type="EMBL" id="KZM71632.1"/>
    </source>
</evidence>
<reference evidence="2 3" key="1">
    <citation type="submission" date="2016-04" db="EMBL/GenBank/DDBJ databases">
        <authorList>
            <person name="Evans L.H."/>
            <person name="Alamgir A."/>
            <person name="Owens N."/>
            <person name="Weber N.D."/>
            <person name="Virtaneva K."/>
            <person name="Barbian K."/>
            <person name="Babar A."/>
            <person name="Rosenke K."/>
        </authorList>
    </citation>
    <scope>NUCLEOTIDE SEQUENCE [LARGE SCALE GENOMIC DNA]</scope>
    <source>
        <strain evidence="2 3">IFM 0406</strain>
    </source>
</reference>
<proteinExistence type="predicted"/>
<dbReference type="Proteomes" id="UP000076512">
    <property type="component" value="Unassembled WGS sequence"/>
</dbReference>
<evidence type="ECO:0000313" key="3">
    <source>
        <dbReference type="Proteomes" id="UP000076512"/>
    </source>
</evidence>
<feature type="compositionally biased region" description="Low complexity" evidence="1">
    <location>
        <begin position="295"/>
        <end position="312"/>
    </location>
</feature>
<feature type="compositionally biased region" description="Low complexity" evidence="1">
    <location>
        <begin position="366"/>
        <end position="388"/>
    </location>
</feature>
<gene>
    <name evidence="2" type="ORF">AWN90_02595</name>
</gene>
<feature type="compositionally biased region" description="Low complexity" evidence="1">
    <location>
        <begin position="339"/>
        <end position="354"/>
    </location>
</feature>
<keyword evidence="3" id="KW-1185">Reference proteome</keyword>
<protein>
    <submittedName>
        <fullName evidence="2">Uncharacterized protein</fullName>
    </submittedName>
</protein>
<feature type="compositionally biased region" description="Polar residues" evidence="1">
    <location>
        <begin position="262"/>
        <end position="280"/>
    </location>
</feature>
<evidence type="ECO:0000256" key="1">
    <source>
        <dbReference type="SAM" id="MobiDB-lite"/>
    </source>
</evidence>
<feature type="region of interest" description="Disordered" evidence="1">
    <location>
        <begin position="259"/>
        <end position="396"/>
    </location>
</feature>
<dbReference type="AlphaFoldDB" id="A0A164KQH6"/>
<organism evidence="2 3">
    <name type="scientific">Nocardia terpenica</name>
    <dbReference type="NCBI Taxonomy" id="455432"/>
    <lineage>
        <taxon>Bacteria</taxon>
        <taxon>Bacillati</taxon>
        <taxon>Actinomycetota</taxon>
        <taxon>Actinomycetes</taxon>
        <taxon>Mycobacteriales</taxon>
        <taxon>Nocardiaceae</taxon>
        <taxon>Nocardia</taxon>
    </lineage>
</organism>
<sequence>MAQETANSPDPLTESILAIIQRWRQESPQAHSVPRGVRKEISLAIREDQRRQFLDYQRARLDIEAAVREHQHTMLVGYRPRSVDTPETWFARQQQLERDRLAIEQRINAEPRLSAEDRGQAVTSLSVAHHAPSVPMLPVFTPLPARGLPALRARLHASLSRLRVGLAGDRERRRLEQWEQLHRERAEQAPQRPDREAAHAVNTAHALGLGDNPVWMSRDTHEQREARVTQLETQAADHYARLSALENIAAALREENDRLNRQVAQAPSVSTESSAQSDATQEQRRAVAQTVSDPAAVVNSSAGAGKAGVGSSDEANSSAPESISTADASQGGNSANGRSAPEAPHASAAETTTANLINTAHPNIGAAQPQQPATPTPATTGQHATAAPSADQELGV</sequence>
<dbReference type="RefSeq" id="WP_067577309.1">
    <property type="nucleotide sequence ID" value="NZ_JABMCZ010000003.1"/>
</dbReference>
<name>A0A164KQH6_9NOCA</name>
<dbReference type="STRING" id="455432.AWN90_02595"/>
<comment type="caution">
    <text evidence="2">The sequence shown here is derived from an EMBL/GenBank/DDBJ whole genome shotgun (WGS) entry which is preliminary data.</text>
</comment>
<feature type="compositionally biased region" description="Polar residues" evidence="1">
    <location>
        <begin position="313"/>
        <end position="337"/>
    </location>
</feature>
<accession>A0A164KQH6</accession>